<feature type="coiled-coil region" evidence="1">
    <location>
        <begin position="568"/>
        <end position="595"/>
    </location>
</feature>
<dbReference type="PANTHER" id="PTHR35164:SF9">
    <property type="entry name" value="EXPRESSED PROTEIN"/>
    <property type="match status" value="1"/>
</dbReference>
<keyword evidence="4" id="KW-1185">Reference proteome</keyword>
<gene>
    <name evidence="3" type="ORF">Syun_002319</name>
</gene>
<evidence type="ECO:0000313" key="3">
    <source>
        <dbReference type="EMBL" id="KAK9170179.1"/>
    </source>
</evidence>
<keyword evidence="1" id="KW-0175">Coiled coil</keyword>
<dbReference type="Proteomes" id="UP001420932">
    <property type="component" value="Unassembled WGS sequence"/>
</dbReference>
<dbReference type="EMBL" id="JBBNAF010000001">
    <property type="protein sequence ID" value="KAK9170179.1"/>
    <property type="molecule type" value="Genomic_DNA"/>
</dbReference>
<protein>
    <submittedName>
        <fullName evidence="3">Uncharacterized protein</fullName>
    </submittedName>
</protein>
<comment type="caution">
    <text evidence="3">The sequence shown here is derived from an EMBL/GenBank/DDBJ whole genome shotgun (WGS) entry which is preliminary data.</text>
</comment>
<organism evidence="3 4">
    <name type="scientific">Stephania yunnanensis</name>
    <dbReference type="NCBI Taxonomy" id="152371"/>
    <lineage>
        <taxon>Eukaryota</taxon>
        <taxon>Viridiplantae</taxon>
        <taxon>Streptophyta</taxon>
        <taxon>Embryophyta</taxon>
        <taxon>Tracheophyta</taxon>
        <taxon>Spermatophyta</taxon>
        <taxon>Magnoliopsida</taxon>
        <taxon>Ranunculales</taxon>
        <taxon>Menispermaceae</taxon>
        <taxon>Menispermoideae</taxon>
        <taxon>Cissampelideae</taxon>
        <taxon>Stephania</taxon>
    </lineage>
</organism>
<feature type="region of interest" description="Disordered" evidence="2">
    <location>
        <begin position="678"/>
        <end position="704"/>
    </location>
</feature>
<sequence length="767" mass="87979">MQQQLGQLEEDLKKAREQLAAVEEEKYRAFDELGEMKRVAEEANMRLSEALHAQATDPLSSRVDELEKASIESAKKRDQAWQLELEAVQKQHKLDLQTLSTTSRELDRVSKELAMAWKCKDSALKEAEEAKDFNECNSKRVLDLSKELISLKELLANSCEQLENREEKIETLTLELENARKIEEDLKEKEATLEELKEESSKRKESESQTMIYLSESNLRVQELEIELENVREAEAKALESLTLQKRQLQETQVLQEKAKEDIATVEIELEKTKEEEAKMQNSLLVQTQQLDETSTAMEKARQDVISLQEKVENLKHAVTQDSRDLDSDHQCHDENRERDANSIIENDKSLKNELERAKEQVGENSATSRTEGLDAEMRRIRTELKSSMEAEEKSKKAMDDLAVVLIEVTKEKNELTDKLSATKGELENERNEVESLKQTLKTTEEKFQKLLQEAKKETDQANSLAERLKLEAEDSAFAWIGKELEFVNCIKRAEDENAATRKESIKLISSLRLAEDTGKVLREENNKLRDILKQALSEASMSKEAATIAREENSQLKESHLEKDDLLQTLSREIERLRINEAAALENIKEFKKLLSATSTMDNNADNGDLGRVFRKQSSLIKEHKDVKKITEVLNLTLEELKMPSLQKEEVEDPEKEEMLKGSIFDADVIDSPIAFQVPQHTPPLPSNHHHHHHHRRTSSISAMTEDEDAANLEDLDHLDDAHLDTAENDRSTQRKKKALLRRFGELIRKTSFHRREPSIGQCQGV</sequence>
<accession>A0AAP0LL88</accession>
<evidence type="ECO:0000313" key="4">
    <source>
        <dbReference type="Proteomes" id="UP001420932"/>
    </source>
</evidence>
<feature type="coiled-coil region" evidence="1">
    <location>
        <begin position="406"/>
        <end position="472"/>
    </location>
</feature>
<evidence type="ECO:0000256" key="1">
    <source>
        <dbReference type="SAM" id="Coils"/>
    </source>
</evidence>
<feature type="region of interest" description="Disordered" evidence="2">
    <location>
        <begin position="319"/>
        <end position="378"/>
    </location>
</feature>
<evidence type="ECO:0000256" key="2">
    <source>
        <dbReference type="SAM" id="MobiDB-lite"/>
    </source>
</evidence>
<feature type="compositionally biased region" description="Basic residues" evidence="2">
    <location>
        <begin position="689"/>
        <end position="699"/>
    </location>
</feature>
<proteinExistence type="predicted"/>
<feature type="compositionally biased region" description="Basic and acidic residues" evidence="2">
    <location>
        <begin position="322"/>
        <end position="362"/>
    </location>
</feature>
<dbReference type="PANTHER" id="PTHR35164">
    <property type="entry name" value="EXPRESSED PROTEIN"/>
    <property type="match status" value="1"/>
</dbReference>
<dbReference type="AlphaFoldDB" id="A0AAP0LL88"/>
<reference evidence="3 4" key="1">
    <citation type="submission" date="2024-01" db="EMBL/GenBank/DDBJ databases">
        <title>Genome assemblies of Stephania.</title>
        <authorList>
            <person name="Yang L."/>
        </authorList>
    </citation>
    <scope>NUCLEOTIDE SEQUENCE [LARGE SCALE GENOMIC DNA]</scope>
    <source>
        <strain evidence="3">YNDBR</strain>
        <tissue evidence="3">Leaf</tissue>
    </source>
</reference>
<feature type="coiled-coil region" evidence="1">
    <location>
        <begin position="5"/>
        <end position="32"/>
    </location>
</feature>
<name>A0AAP0LL88_9MAGN</name>